<dbReference type="Pfam" id="PF01676">
    <property type="entry name" value="Metalloenzyme"/>
    <property type="match status" value="1"/>
</dbReference>
<dbReference type="InterPro" id="IPR017850">
    <property type="entry name" value="Alkaline_phosphatase_core_sf"/>
</dbReference>
<comment type="function">
    <text evidence="2">Catalyzes the interconversion of 2-phosphoglycerate and 3-phosphoglycerate.</text>
</comment>
<evidence type="ECO:0000256" key="2">
    <source>
        <dbReference type="ARBA" id="ARBA00002315"/>
    </source>
</evidence>
<dbReference type="SUPFAM" id="SSF53649">
    <property type="entry name" value="Alkaline phosphatase-like"/>
    <property type="match status" value="1"/>
</dbReference>
<dbReference type="AlphaFoldDB" id="A0A3B1DG28"/>
<feature type="non-terminal residue" evidence="7">
    <location>
        <position position="1"/>
    </location>
</feature>
<evidence type="ECO:0000256" key="5">
    <source>
        <dbReference type="ARBA" id="ARBA00023152"/>
    </source>
</evidence>
<sequence>VKPEDDRLILTRETPDVDIETCRTLQKEIRFFQKGNIEIEFIPTKAIEGILILRGEVSADITDSNPIYEGRPLMEILPAEEAKDSAVALRTAEALNSYMKWCYKTLSLHPVNLERQKKGRLPVNAVGTQRAGKMTGVTPFRQKWGLNPLSVASGSLYHGLCGFLGMEIRKVRDTGDVEEDLLERLRIAKGADEFDFIHVHTKAPDAAAHTRNSEHKKSVLESLDRALSYAREEILPDGEILLIITADHSTASAGMMIHSGETVPITMYGRYTRRDDVTGFNEISCAGGGLGPVRGKELMYLVLNFLDKGKLFGLMDSPVNQPYFPGMYKPLRIRDAQGNT</sequence>
<evidence type="ECO:0000256" key="3">
    <source>
        <dbReference type="ARBA" id="ARBA00004921"/>
    </source>
</evidence>
<organism evidence="7">
    <name type="scientific">hydrothermal vent metagenome</name>
    <dbReference type="NCBI Taxonomy" id="652676"/>
    <lineage>
        <taxon>unclassified sequences</taxon>
        <taxon>metagenomes</taxon>
        <taxon>ecological metagenomes</taxon>
    </lineage>
</organism>
<comment type="similarity">
    <text evidence="4">Belongs to the BPG-independent phosphoglycerate mutase family. A-PGAM subfamily.</text>
</comment>
<keyword evidence="5" id="KW-0324">Glycolysis</keyword>
<dbReference type="GO" id="GO:0004619">
    <property type="term" value="F:phosphoglycerate mutase activity"/>
    <property type="evidence" value="ECO:0007669"/>
    <property type="project" value="UniProtKB-EC"/>
</dbReference>
<dbReference type="PANTHER" id="PTHR31209:SF0">
    <property type="entry name" value="METALLOENZYME DOMAIN-CONTAINING PROTEIN"/>
    <property type="match status" value="1"/>
</dbReference>
<dbReference type="Gene3D" id="3.40.720.10">
    <property type="entry name" value="Alkaline Phosphatase, subunit A"/>
    <property type="match status" value="1"/>
</dbReference>
<dbReference type="GO" id="GO:0006096">
    <property type="term" value="P:glycolytic process"/>
    <property type="evidence" value="ECO:0007669"/>
    <property type="project" value="UniProtKB-KW"/>
</dbReference>
<evidence type="ECO:0000256" key="1">
    <source>
        <dbReference type="ARBA" id="ARBA00000370"/>
    </source>
</evidence>
<protein>
    <submittedName>
        <fullName evidence="7">Phosphoglycerate mutase (2,3-diphosphoglycerate-independent), archaeal type</fullName>
        <ecNumber evidence="7">5.4.2.12</ecNumber>
    </submittedName>
</protein>
<comment type="pathway">
    <text evidence="3">Carbohydrate degradation.</text>
</comment>
<evidence type="ECO:0000313" key="7">
    <source>
        <dbReference type="EMBL" id="VAX33890.1"/>
    </source>
</evidence>
<comment type="catalytic activity">
    <reaction evidence="1">
        <text>(2R)-2-phosphoglycerate = (2R)-3-phosphoglycerate</text>
        <dbReference type="Rhea" id="RHEA:15901"/>
        <dbReference type="ChEBI" id="CHEBI:58272"/>
        <dbReference type="ChEBI" id="CHEBI:58289"/>
        <dbReference type="EC" id="5.4.2.12"/>
    </reaction>
</comment>
<dbReference type="PANTHER" id="PTHR31209">
    <property type="entry name" value="COFACTOR-INDEPENDENT PHOSPHOGLYCERATE MUTASE"/>
    <property type="match status" value="1"/>
</dbReference>
<dbReference type="InterPro" id="IPR006124">
    <property type="entry name" value="Metalloenzyme"/>
</dbReference>
<dbReference type="InterPro" id="IPR004456">
    <property type="entry name" value="Pglycerate_mutase_ApgM"/>
</dbReference>
<evidence type="ECO:0000256" key="4">
    <source>
        <dbReference type="ARBA" id="ARBA00005524"/>
    </source>
</evidence>
<dbReference type="GO" id="GO:0046872">
    <property type="term" value="F:metal ion binding"/>
    <property type="evidence" value="ECO:0007669"/>
    <property type="project" value="InterPro"/>
</dbReference>
<keyword evidence="7" id="KW-0413">Isomerase</keyword>
<feature type="domain" description="Metalloenzyme" evidence="6">
    <location>
        <begin position="109"/>
        <end position="304"/>
    </location>
</feature>
<gene>
    <name evidence="7" type="ORF">MNBD_NITROSPIRAE03-275</name>
</gene>
<reference evidence="7" key="1">
    <citation type="submission" date="2018-06" db="EMBL/GenBank/DDBJ databases">
        <authorList>
            <person name="Zhirakovskaya E."/>
        </authorList>
    </citation>
    <scope>NUCLEOTIDE SEQUENCE</scope>
</reference>
<evidence type="ECO:0000259" key="6">
    <source>
        <dbReference type="Pfam" id="PF01676"/>
    </source>
</evidence>
<name>A0A3B1DG28_9ZZZZ</name>
<dbReference type="EC" id="5.4.2.12" evidence="7"/>
<proteinExistence type="inferred from homology"/>
<dbReference type="EMBL" id="UOGI01000215">
    <property type="protein sequence ID" value="VAX33890.1"/>
    <property type="molecule type" value="Genomic_DNA"/>
</dbReference>
<accession>A0A3B1DG28</accession>